<dbReference type="Proteomes" id="UP001324287">
    <property type="component" value="Chromosome"/>
</dbReference>
<reference evidence="3 4" key="1">
    <citation type="submission" date="2023-12" db="EMBL/GenBank/DDBJ databases">
        <title>Blastococcus brunescens sp. nov., an actonobacterium isolated from sandstone collected in sahara desert.</title>
        <authorList>
            <person name="Gtari M."/>
            <person name="Ghodhbane F."/>
        </authorList>
    </citation>
    <scope>NUCLEOTIDE SEQUENCE [LARGE SCALE GENOMIC DNA]</scope>
    <source>
        <strain evidence="3 4">BMG 8361</strain>
    </source>
</reference>
<keyword evidence="2" id="KW-0732">Signal</keyword>
<proteinExistence type="predicted"/>
<feature type="signal peptide" evidence="2">
    <location>
        <begin position="1"/>
        <end position="25"/>
    </location>
</feature>
<organism evidence="3 4">
    <name type="scientific">Blastococcus brunescens</name>
    <dbReference type="NCBI Taxonomy" id="1564165"/>
    <lineage>
        <taxon>Bacteria</taxon>
        <taxon>Bacillati</taxon>
        <taxon>Actinomycetota</taxon>
        <taxon>Actinomycetes</taxon>
        <taxon>Geodermatophilales</taxon>
        <taxon>Geodermatophilaceae</taxon>
        <taxon>Blastococcus</taxon>
    </lineage>
</organism>
<dbReference type="EMBL" id="CP141261">
    <property type="protein sequence ID" value="WRL62128.1"/>
    <property type="molecule type" value="Genomic_DNA"/>
</dbReference>
<evidence type="ECO:0000313" key="4">
    <source>
        <dbReference type="Proteomes" id="UP001324287"/>
    </source>
</evidence>
<gene>
    <name evidence="3" type="ORF">U6N30_18980</name>
</gene>
<evidence type="ECO:0000256" key="2">
    <source>
        <dbReference type="SAM" id="SignalP"/>
    </source>
</evidence>
<sequence length="116" mass="11502">MTRWRRAAIAVVAGGLVLAVSGCPAGDRDRSPGPTPSAVDVGPARPTDPSTDLPAYAGPPAGGPPSVGPPTRVRAAVDLTPATPGTFARVVSAAAAPDGGAFALLSPVDRTLPSRW</sequence>
<protein>
    <submittedName>
        <fullName evidence="3">Uncharacterized protein</fullName>
    </submittedName>
</protein>
<evidence type="ECO:0000313" key="3">
    <source>
        <dbReference type="EMBL" id="WRL62128.1"/>
    </source>
</evidence>
<feature type="chain" id="PRO_5046449100" evidence="2">
    <location>
        <begin position="26"/>
        <end position="116"/>
    </location>
</feature>
<feature type="region of interest" description="Disordered" evidence="1">
    <location>
        <begin position="23"/>
        <end position="72"/>
    </location>
</feature>
<accession>A0ABZ1AU74</accession>
<name>A0ABZ1AU74_9ACTN</name>
<keyword evidence="4" id="KW-1185">Reference proteome</keyword>
<evidence type="ECO:0000256" key="1">
    <source>
        <dbReference type="SAM" id="MobiDB-lite"/>
    </source>
</evidence>
<dbReference type="RefSeq" id="WP_324273483.1">
    <property type="nucleotide sequence ID" value="NZ_CP141261.1"/>
</dbReference>
<dbReference type="PROSITE" id="PS51257">
    <property type="entry name" value="PROKAR_LIPOPROTEIN"/>
    <property type="match status" value="1"/>
</dbReference>